<gene>
    <name evidence="1" type="ORF">YOLOSWAG_12</name>
</gene>
<protein>
    <submittedName>
        <fullName evidence="1">Uncharacterized protein</fullName>
    </submittedName>
</protein>
<keyword evidence="2" id="KW-1185">Reference proteome</keyword>
<dbReference type="Proteomes" id="UP000221250">
    <property type="component" value="Segment"/>
</dbReference>
<organism evidence="1 2">
    <name type="scientific">Erwinia phage vB_EamM_Yoloswag</name>
    <dbReference type="NCBI Taxonomy" id="1958956"/>
    <lineage>
        <taxon>Viruses</taxon>
        <taxon>Duplodnaviria</taxon>
        <taxon>Heunggongvirae</taxon>
        <taxon>Uroviricota</taxon>
        <taxon>Caudoviricetes</taxon>
        <taxon>Yoloswagvirus</taxon>
        <taxon>Yoloswagvirus yoloswag</taxon>
    </lineage>
</organism>
<evidence type="ECO:0000313" key="2">
    <source>
        <dbReference type="Proteomes" id="UP000221250"/>
    </source>
</evidence>
<accession>A0A1S6L2W0</accession>
<sequence>MSRKLIEECCDYMDEKITLHHETKLESWLQAADVAYTMGSQHVSGDVAKILAFILLAEKKNILDEFWTDYREANPAVVAFEKRFNTEIYPDFALPPCLIAYICETTDRFGSMFMLGTFLHLRRARTMSDLLRLLPNGIPAEDALGMLWSLQKHSGPETDSEINLIDQINSVNSLYKKLHKETS</sequence>
<name>A0A1S6L2W0_9CAUD</name>
<dbReference type="EMBL" id="KY448244">
    <property type="protein sequence ID" value="AQT28499.1"/>
    <property type="molecule type" value="Genomic_DNA"/>
</dbReference>
<proteinExistence type="predicted"/>
<evidence type="ECO:0000313" key="1">
    <source>
        <dbReference type="EMBL" id="AQT28499.1"/>
    </source>
</evidence>
<reference evidence="1 2" key="1">
    <citation type="submission" date="2017-01" db="EMBL/GenBank/DDBJ databases">
        <authorList>
            <person name="Mah S.A."/>
            <person name="Swanson W.J."/>
            <person name="Moy G.W."/>
            <person name="Vacquier V.D."/>
        </authorList>
    </citation>
    <scope>NUCLEOTIDE SEQUENCE [LARGE SCALE GENOMIC DNA]</scope>
</reference>